<dbReference type="AlphaFoldDB" id="A0A4S2KAJ8"/>
<name>A0A4S2KAJ8_9HYME</name>
<dbReference type="Proteomes" id="UP000310200">
    <property type="component" value="Unassembled WGS sequence"/>
</dbReference>
<keyword evidence="3" id="KW-1185">Reference proteome</keyword>
<evidence type="ECO:0000313" key="2">
    <source>
        <dbReference type="EMBL" id="TGZ46365.1"/>
    </source>
</evidence>
<proteinExistence type="predicted"/>
<organism evidence="2 3">
    <name type="scientific">Temnothorax longispinosus</name>
    <dbReference type="NCBI Taxonomy" id="300112"/>
    <lineage>
        <taxon>Eukaryota</taxon>
        <taxon>Metazoa</taxon>
        <taxon>Ecdysozoa</taxon>
        <taxon>Arthropoda</taxon>
        <taxon>Hexapoda</taxon>
        <taxon>Insecta</taxon>
        <taxon>Pterygota</taxon>
        <taxon>Neoptera</taxon>
        <taxon>Endopterygota</taxon>
        <taxon>Hymenoptera</taxon>
        <taxon>Apocrita</taxon>
        <taxon>Aculeata</taxon>
        <taxon>Formicoidea</taxon>
        <taxon>Formicidae</taxon>
        <taxon>Myrmicinae</taxon>
        <taxon>Temnothorax</taxon>
    </lineage>
</organism>
<feature type="compositionally biased region" description="Basic and acidic residues" evidence="1">
    <location>
        <begin position="102"/>
        <end position="113"/>
    </location>
</feature>
<evidence type="ECO:0000313" key="3">
    <source>
        <dbReference type="Proteomes" id="UP000310200"/>
    </source>
</evidence>
<evidence type="ECO:0000256" key="1">
    <source>
        <dbReference type="SAM" id="MobiDB-lite"/>
    </source>
</evidence>
<accession>A0A4S2KAJ8</accession>
<sequence length="306" mass="33161">MPVRIVGALLQRVEHVGARGALVRECPITVVLEEVAAVEYRQGDRHVEFRPRGHVAEYVSVRILLPMAVGLLEAELDEEPEELARVERAGDVRGAGVLRAQRQAEQRGAEDAHQPPTGGGPILNRSSLGTFPTNSAGQLDVLGHDGNPLGVNRAKVGVLEQADEVGLARLLQSHNGRALEAEVGLEVLSDFTNQPLERELADQKLGALLVATDLTKSDGSRTITMRLLDTTGCGRAFTGCLRRQLLTRGLASGRFASGLLGSCHLERIQMLSVRYDDLWRYGRSAFCPKLPRLYSVAGPARETLIG</sequence>
<protein>
    <submittedName>
        <fullName evidence="2">Uncharacterized protein</fullName>
    </submittedName>
</protein>
<reference evidence="2 3" key="1">
    <citation type="journal article" date="2019" name="Philos. Trans. R. Soc. Lond., B, Biol. Sci.">
        <title>Ant behaviour and brain gene expression of defending hosts depend on the ecological success of the intruding social parasite.</title>
        <authorList>
            <person name="Kaur R."/>
            <person name="Stoldt M."/>
            <person name="Jongepier E."/>
            <person name="Feldmeyer B."/>
            <person name="Menzel F."/>
            <person name="Bornberg-Bauer E."/>
            <person name="Foitzik S."/>
        </authorList>
    </citation>
    <scope>NUCLEOTIDE SEQUENCE [LARGE SCALE GENOMIC DNA]</scope>
    <source>
        <tissue evidence="2">Whole body</tissue>
    </source>
</reference>
<comment type="caution">
    <text evidence="2">The sequence shown here is derived from an EMBL/GenBank/DDBJ whole genome shotgun (WGS) entry which is preliminary data.</text>
</comment>
<dbReference type="EMBL" id="QBLH01002890">
    <property type="protein sequence ID" value="TGZ46365.1"/>
    <property type="molecule type" value="Genomic_DNA"/>
</dbReference>
<feature type="region of interest" description="Disordered" evidence="1">
    <location>
        <begin position="100"/>
        <end position="129"/>
    </location>
</feature>
<gene>
    <name evidence="2" type="ORF">DBV15_09572</name>
</gene>